<reference evidence="2 3" key="1">
    <citation type="submission" date="2017-03" db="EMBL/GenBank/DDBJ databases">
        <title>Genome analysis of Rhizobial strains effectives or ineffectives for nitrogen fixation isolated from bean seeds.</title>
        <authorList>
            <person name="Peralta H."/>
            <person name="Aguilar-Vera A."/>
            <person name="Mora Y."/>
            <person name="Vargas-Lagunas C."/>
            <person name="Girard L."/>
            <person name="Mora J."/>
        </authorList>
    </citation>
    <scope>NUCLEOTIDE SEQUENCE [LARGE SCALE GENOMIC DNA]</scope>
    <source>
        <strain evidence="2 3">CCGM3</strain>
    </source>
</reference>
<dbReference type="OrthoDB" id="8368896at2"/>
<dbReference type="EMBL" id="NAAC01000022">
    <property type="protein sequence ID" value="RDJ07849.1"/>
    <property type="molecule type" value="Genomic_DNA"/>
</dbReference>
<gene>
    <name evidence="2" type="ORF">B5K06_21140</name>
</gene>
<dbReference type="RefSeq" id="WP_114714626.1">
    <property type="nucleotide sequence ID" value="NZ_KZ857264.1"/>
</dbReference>
<dbReference type="AlphaFoldDB" id="A0A370KK84"/>
<evidence type="ECO:0000313" key="3">
    <source>
        <dbReference type="Proteomes" id="UP000254939"/>
    </source>
</evidence>
<comment type="caution">
    <text evidence="2">The sequence shown here is derived from an EMBL/GenBank/DDBJ whole genome shotgun (WGS) entry which is preliminary data.</text>
</comment>
<sequence>MPYYLVTQIRLVFADNESEAAERTLLDMLQDTPSAFKVKLDDAVVHHVKISGDRKRALIDRTKPNDGLAVATDDAQERPIEAQAARPEEKIGQSLFQGPTPRHSNEPSGLVAIARRRLQKLLRLDRP</sequence>
<accession>A0A370KK84</accession>
<dbReference type="Proteomes" id="UP000254939">
    <property type="component" value="Unassembled WGS sequence"/>
</dbReference>
<proteinExistence type="predicted"/>
<organism evidence="2 3">
    <name type="scientific">Rhizobium grahamii</name>
    <dbReference type="NCBI Taxonomy" id="1120045"/>
    <lineage>
        <taxon>Bacteria</taxon>
        <taxon>Pseudomonadati</taxon>
        <taxon>Pseudomonadota</taxon>
        <taxon>Alphaproteobacteria</taxon>
        <taxon>Hyphomicrobiales</taxon>
        <taxon>Rhizobiaceae</taxon>
        <taxon>Rhizobium/Agrobacterium group</taxon>
        <taxon>Rhizobium</taxon>
    </lineage>
</organism>
<feature type="compositionally biased region" description="Basic and acidic residues" evidence="1">
    <location>
        <begin position="75"/>
        <end position="91"/>
    </location>
</feature>
<evidence type="ECO:0000313" key="2">
    <source>
        <dbReference type="EMBL" id="RDJ07849.1"/>
    </source>
</evidence>
<feature type="region of interest" description="Disordered" evidence="1">
    <location>
        <begin position="73"/>
        <end position="111"/>
    </location>
</feature>
<protein>
    <submittedName>
        <fullName evidence="2">Uncharacterized protein</fullName>
    </submittedName>
</protein>
<evidence type="ECO:0000256" key="1">
    <source>
        <dbReference type="SAM" id="MobiDB-lite"/>
    </source>
</evidence>
<name>A0A370KK84_9HYPH</name>